<reference evidence="1" key="2">
    <citation type="submission" date="2023-06" db="EMBL/GenBank/DDBJ databases">
        <authorList>
            <consortium name="Lawrence Berkeley National Laboratory"/>
            <person name="Haridas S."/>
            <person name="Hensen N."/>
            <person name="Bonometti L."/>
            <person name="Westerberg I."/>
            <person name="Brannstrom I.O."/>
            <person name="Guillou S."/>
            <person name="Cros-Aarteil S."/>
            <person name="Calhoun S."/>
            <person name="Kuo A."/>
            <person name="Mondo S."/>
            <person name="Pangilinan J."/>
            <person name="Riley R."/>
            <person name="Labutti K."/>
            <person name="Andreopoulos B."/>
            <person name="Lipzen A."/>
            <person name="Chen C."/>
            <person name="Yanf M."/>
            <person name="Daum C."/>
            <person name="Ng V."/>
            <person name="Clum A."/>
            <person name="Steindorff A."/>
            <person name="Ohm R."/>
            <person name="Martin F."/>
            <person name="Silar P."/>
            <person name="Natvig D."/>
            <person name="Lalanne C."/>
            <person name="Gautier V."/>
            <person name="Ament-Velasquez S.L."/>
            <person name="Kruys A."/>
            <person name="Hutchinson M.I."/>
            <person name="Powell A.J."/>
            <person name="Barry K."/>
            <person name="Miller A.N."/>
            <person name="Grigoriev I.V."/>
            <person name="Debuchy R."/>
            <person name="Gladieux P."/>
            <person name="Thoren M.H."/>
            <person name="Johannesson H."/>
        </authorList>
    </citation>
    <scope>NUCLEOTIDE SEQUENCE</scope>
    <source>
        <strain evidence="1">SMH4131-1</strain>
    </source>
</reference>
<reference evidence="1" key="1">
    <citation type="journal article" date="2023" name="Mol. Phylogenet. Evol.">
        <title>Genome-scale phylogeny and comparative genomics of the fungal order Sordariales.</title>
        <authorList>
            <person name="Hensen N."/>
            <person name="Bonometti L."/>
            <person name="Westerberg I."/>
            <person name="Brannstrom I.O."/>
            <person name="Guillou S."/>
            <person name="Cros-Aarteil S."/>
            <person name="Calhoun S."/>
            <person name="Haridas S."/>
            <person name="Kuo A."/>
            <person name="Mondo S."/>
            <person name="Pangilinan J."/>
            <person name="Riley R."/>
            <person name="LaButti K."/>
            <person name="Andreopoulos B."/>
            <person name="Lipzen A."/>
            <person name="Chen C."/>
            <person name="Yan M."/>
            <person name="Daum C."/>
            <person name="Ng V."/>
            <person name="Clum A."/>
            <person name="Steindorff A."/>
            <person name="Ohm R.A."/>
            <person name="Martin F."/>
            <person name="Silar P."/>
            <person name="Natvig D.O."/>
            <person name="Lalanne C."/>
            <person name="Gautier V."/>
            <person name="Ament-Velasquez S.L."/>
            <person name="Kruys A."/>
            <person name="Hutchinson M.I."/>
            <person name="Powell A.J."/>
            <person name="Barry K."/>
            <person name="Miller A.N."/>
            <person name="Grigoriev I.V."/>
            <person name="Debuchy R."/>
            <person name="Gladieux P."/>
            <person name="Hiltunen Thoren M."/>
            <person name="Johannesson H."/>
        </authorList>
    </citation>
    <scope>NUCLEOTIDE SEQUENCE</scope>
    <source>
        <strain evidence="1">SMH4131-1</strain>
    </source>
</reference>
<evidence type="ECO:0000313" key="1">
    <source>
        <dbReference type="EMBL" id="KAK3320488.1"/>
    </source>
</evidence>
<organism evidence="1 2">
    <name type="scientific">Cercophora scortea</name>
    <dbReference type="NCBI Taxonomy" id="314031"/>
    <lineage>
        <taxon>Eukaryota</taxon>
        <taxon>Fungi</taxon>
        <taxon>Dikarya</taxon>
        <taxon>Ascomycota</taxon>
        <taxon>Pezizomycotina</taxon>
        <taxon>Sordariomycetes</taxon>
        <taxon>Sordariomycetidae</taxon>
        <taxon>Sordariales</taxon>
        <taxon>Lasiosphaeriaceae</taxon>
        <taxon>Cercophora</taxon>
    </lineage>
</organism>
<proteinExistence type="predicted"/>
<comment type="caution">
    <text evidence="1">The sequence shown here is derived from an EMBL/GenBank/DDBJ whole genome shotgun (WGS) entry which is preliminary data.</text>
</comment>
<sequence>RFTCAWSICITKTRKLIEPTAIAWTHYSKLAAQTRNRTMILPLAALALLAAPSSTRHLRPRSDNCPTVPNWAVQSFSVTYSNVSEVPGTAGFKLTNLVTNRSEPISCPLFYNYLCMVDGTPSDATLSIRLWVNMDSVTITFNETWGCNTSQVPAPTFPSFVTGVGELKLTCPDPVADDMTCSGSDTEVVVVNGTVVTPVPDPEPETGASMT</sequence>
<keyword evidence="2" id="KW-1185">Reference proteome</keyword>
<dbReference type="EMBL" id="JAUEPO010000005">
    <property type="protein sequence ID" value="KAK3320488.1"/>
    <property type="molecule type" value="Genomic_DNA"/>
</dbReference>
<accession>A0AAE0I8D6</accession>
<dbReference type="AlphaFoldDB" id="A0AAE0I8D6"/>
<name>A0AAE0I8D6_9PEZI</name>
<protein>
    <submittedName>
        <fullName evidence="1">Uncharacterized protein</fullName>
    </submittedName>
</protein>
<gene>
    <name evidence="1" type="ORF">B0T19DRAFT_241401</name>
</gene>
<feature type="non-terminal residue" evidence="1">
    <location>
        <position position="1"/>
    </location>
</feature>
<dbReference type="Proteomes" id="UP001286456">
    <property type="component" value="Unassembled WGS sequence"/>
</dbReference>
<evidence type="ECO:0000313" key="2">
    <source>
        <dbReference type="Proteomes" id="UP001286456"/>
    </source>
</evidence>